<organism evidence="3 4">
    <name type="scientific">Rubroshorea leprosula</name>
    <dbReference type="NCBI Taxonomy" id="152421"/>
    <lineage>
        <taxon>Eukaryota</taxon>
        <taxon>Viridiplantae</taxon>
        <taxon>Streptophyta</taxon>
        <taxon>Embryophyta</taxon>
        <taxon>Tracheophyta</taxon>
        <taxon>Spermatophyta</taxon>
        <taxon>Magnoliopsida</taxon>
        <taxon>eudicotyledons</taxon>
        <taxon>Gunneridae</taxon>
        <taxon>Pentapetalae</taxon>
        <taxon>rosids</taxon>
        <taxon>malvids</taxon>
        <taxon>Malvales</taxon>
        <taxon>Dipterocarpaceae</taxon>
        <taxon>Rubroshorea</taxon>
    </lineage>
</organism>
<dbReference type="InterPro" id="IPR059024">
    <property type="entry name" value="SYNRG_C"/>
</dbReference>
<name>A0AAV5JC74_9ROSI</name>
<feature type="domain" description="Synergin gamma C-terminal" evidence="2">
    <location>
        <begin position="767"/>
        <end position="957"/>
    </location>
</feature>
<protein>
    <recommendedName>
        <fullName evidence="2">Synergin gamma C-terminal domain-containing protein</fullName>
    </recommendedName>
</protein>
<evidence type="ECO:0000259" key="2">
    <source>
        <dbReference type="Pfam" id="PF25999"/>
    </source>
</evidence>
<evidence type="ECO:0000313" key="3">
    <source>
        <dbReference type="EMBL" id="GKV08973.1"/>
    </source>
</evidence>
<feature type="compositionally biased region" description="Polar residues" evidence="1">
    <location>
        <begin position="67"/>
        <end position="83"/>
    </location>
</feature>
<dbReference type="PANTHER" id="PTHR35701:SF1">
    <property type="entry name" value="OS11G0148400 PROTEIN"/>
    <property type="match status" value="1"/>
</dbReference>
<dbReference type="AlphaFoldDB" id="A0AAV5JC74"/>
<feature type="compositionally biased region" description="Acidic residues" evidence="1">
    <location>
        <begin position="281"/>
        <end position="291"/>
    </location>
</feature>
<evidence type="ECO:0000313" key="4">
    <source>
        <dbReference type="Proteomes" id="UP001054252"/>
    </source>
</evidence>
<feature type="region of interest" description="Disordered" evidence="1">
    <location>
        <begin position="278"/>
        <end position="322"/>
    </location>
</feature>
<feature type="compositionally biased region" description="Polar residues" evidence="1">
    <location>
        <begin position="16"/>
        <end position="35"/>
    </location>
</feature>
<feature type="compositionally biased region" description="Basic and acidic residues" evidence="1">
    <location>
        <begin position="298"/>
        <end position="315"/>
    </location>
</feature>
<feature type="compositionally biased region" description="Acidic residues" evidence="1">
    <location>
        <begin position="1"/>
        <end position="10"/>
    </location>
</feature>
<feature type="region of interest" description="Disordered" evidence="1">
    <location>
        <begin position="1"/>
        <end position="123"/>
    </location>
</feature>
<reference evidence="3 4" key="1">
    <citation type="journal article" date="2021" name="Commun. Biol.">
        <title>The genome of Shorea leprosula (Dipterocarpaceae) highlights the ecological relevance of drought in aseasonal tropical rainforests.</title>
        <authorList>
            <person name="Ng K.K.S."/>
            <person name="Kobayashi M.J."/>
            <person name="Fawcett J.A."/>
            <person name="Hatakeyama M."/>
            <person name="Paape T."/>
            <person name="Ng C.H."/>
            <person name="Ang C.C."/>
            <person name="Tnah L.H."/>
            <person name="Lee C.T."/>
            <person name="Nishiyama T."/>
            <person name="Sese J."/>
            <person name="O'Brien M.J."/>
            <person name="Copetti D."/>
            <person name="Mohd Noor M.I."/>
            <person name="Ong R.C."/>
            <person name="Putra M."/>
            <person name="Sireger I.Z."/>
            <person name="Indrioko S."/>
            <person name="Kosugi Y."/>
            <person name="Izuno A."/>
            <person name="Isagi Y."/>
            <person name="Lee S.L."/>
            <person name="Shimizu K.K."/>
        </authorList>
    </citation>
    <scope>NUCLEOTIDE SEQUENCE [LARGE SCALE GENOMIC DNA]</scope>
    <source>
        <strain evidence="3">214</strain>
    </source>
</reference>
<dbReference type="EMBL" id="BPVZ01000029">
    <property type="protein sequence ID" value="GKV08973.1"/>
    <property type="molecule type" value="Genomic_DNA"/>
</dbReference>
<dbReference type="Pfam" id="PF25999">
    <property type="entry name" value="SYNRG_C"/>
    <property type="match status" value="1"/>
</dbReference>
<sequence length="971" mass="106109">MAESDDDEGFGDFKFASSSNSINGPGHFSANNISNTDDDDWGDFINSSSHSRAGSLPAELFDPFGISSPQAQPNSVPSGSDSAPTGWIKPSGALPLSIFGEEEGEEEESGAADPPFNGANGLFFSPRKVDNAKTNQSDLNDLIFNLYKHSVKNNDGNGPKSSVLDPKNSVDLDTNNKTLNQNEHDECLHGSTLNLNGKHELNFSSTGSISKQDELNWGSNGLNSNVNSSSLDGNGTNLRTNLFKELNLSSKGLAPMQNGFKLDLNGFDSSLVHGDVKVDGDDGGDDDDDGWEFMSADSKAKSETEMSNVKREENKAQNGSISNFNASNFSWNVLGEDNSRLNSNVNGVHLSSAGENEESSDDDGWEFKAAESEMSSRNDSTKVDGEVQEHQKGAEYIFGFGNGTNGPSEFFVTQAGVSGTPYDWGFRSSFGSSSKGQSMQDNKNNGFISSAVDDNIDSDKSCWAFKDGFLETRSEDKEEPKVANGSAVEDFSFDGKIQRNEGRLEKHKRALPLSIFGDIEPETDDPLTYHDVSTNRPASSKVGMKNPGSNMPIKDLISTLYSQAEQNASINHRDGPNENKFGSTQREVAPDLIQADDGFDDDSWEFKGALSGSGVKNHRSVLGVGDSFKWSLTKGEMNDYVDFYLKLKDELCFVALSHVDSLKKVQSSAPAGGDAEIEGLEKEIQDLCDVTHKDGTITKRIPSEHNPSRSVFLNEFCKILQEEKFQVLELEYHLSEKLPLAEKDLKSAIELLKHAASTLKILSLGSIEEQYGYVSTWLQIVSTCTQELKHGSLIWKRSLEKNIHTQILTNPQGRQYIHALGEIYRVIEIIGISAKLFKPWILFSSANSTGIFDLLRECSMLWSNTGLQDACQSMSDLAHSDSEAIKALLGSIMYIHNLDMNKLHNHIISGKEPTCHLSLLTAGTVPGMKMVAWNGEHYFLTMANLWANLLSCDPPNLPHILASQSAPTGIM</sequence>
<dbReference type="PANTHER" id="PTHR35701">
    <property type="entry name" value="OS11G0148400 PROTEIN"/>
    <property type="match status" value="1"/>
</dbReference>
<accession>A0AAV5JC74</accession>
<feature type="compositionally biased region" description="Acidic residues" evidence="1">
    <location>
        <begin position="100"/>
        <end position="110"/>
    </location>
</feature>
<evidence type="ECO:0000256" key="1">
    <source>
        <dbReference type="SAM" id="MobiDB-lite"/>
    </source>
</evidence>
<keyword evidence="4" id="KW-1185">Reference proteome</keyword>
<proteinExistence type="predicted"/>
<dbReference type="Proteomes" id="UP001054252">
    <property type="component" value="Unassembled WGS sequence"/>
</dbReference>
<comment type="caution">
    <text evidence="3">The sequence shown here is derived from an EMBL/GenBank/DDBJ whole genome shotgun (WGS) entry which is preliminary data.</text>
</comment>
<gene>
    <name evidence="3" type="ORF">SLEP1_g20541</name>
</gene>
<feature type="region of interest" description="Disordered" evidence="1">
    <location>
        <begin position="154"/>
        <end position="178"/>
    </location>
</feature>